<dbReference type="InterPro" id="IPR000742">
    <property type="entry name" value="EGF"/>
</dbReference>
<evidence type="ECO:0000313" key="4">
    <source>
        <dbReference type="Proteomes" id="UP000786811"/>
    </source>
</evidence>
<name>A0A8J2HE19_COTCN</name>
<feature type="domain" description="EGF-like" evidence="2">
    <location>
        <begin position="369"/>
        <end position="404"/>
    </location>
</feature>
<sequence length="520" mass="58417">MIVKVIFLLIASIRADFSSFSNLNFTFELEPVEGCVSERYRCNEFLERPCCDESNVCTFTGSIQGMAILACIKKQKLGDDCEPDLKCFSIPHALCNDDNKCECEDDYIEINKTACVALITSSCLRDDDCEIDNSICVDRKCTCKPGFFSLFNDHCQPTHLGEYCSSDHDCGDIEHAICSEKKTCVCRAGYSVKNNAICASNLGKYCKDNGCAPNDSFCENNVCRCKNGYIPSSDGSCMPTLITAFCYTDYDCKDPIHMECIENKCFCKKNRIVVNNSTCASLLLQLCYNDEDCAVENSVCIENKCKCKNDYLMENSTTCSQTPLGRTCAFDSDCGTIIPARCSADNKCICAMSYTNIENTKCELLLGAECSEEIPCVAENSVCVNHNCECKANFKTNLTNGICEPTLLGKYCNLAYECEDVFHMKCYENKCVCRANNVVVNFQCRSLLDGYCWSNEYCLTFNSECRDHQCECKKNYERILNDRCIPKRYGQTCELDDDCRRLNVPCSENKTCDLDALIFI</sequence>
<feature type="chain" id="PRO_5035276847" evidence="1">
    <location>
        <begin position="16"/>
        <end position="520"/>
    </location>
</feature>
<proteinExistence type="predicted"/>
<keyword evidence="4" id="KW-1185">Reference proteome</keyword>
<protein>
    <submittedName>
        <fullName evidence="3">Similar to TNXB: Tenascin-X (Homo sapiens)</fullName>
    </submittedName>
</protein>
<evidence type="ECO:0000256" key="1">
    <source>
        <dbReference type="SAM" id="SignalP"/>
    </source>
</evidence>
<feature type="domain" description="EGF-like" evidence="2">
    <location>
        <begin position="122"/>
        <end position="156"/>
    </location>
</feature>
<evidence type="ECO:0000259" key="2">
    <source>
        <dbReference type="SMART" id="SM00181"/>
    </source>
</evidence>
<comment type="caution">
    <text evidence="3">The sequence shown here is derived from an EMBL/GenBank/DDBJ whole genome shotgun (WGS) entry which is preliminary data.</text>
</comment>
<gene>
    <name evidence="3" type="ORF">HICCMSTLAB_LOCUS7603</name>
</gene>
<dbReference type="PANTHER" id="PTHR39069:SF8">
    <property type="entry name" value="FI17111P1"/>
    <property type="match status" value="1"/>
</dbReference>
<feature type="domain" description="EGF-like" evidence="2">
    <location>
        <begin position="443"/>
        <end position="485"/>
    </location>
</feature>
<feature type="domain" description="EGF-like" evidence="2">
    <location>
        <begin position="163"/>
        <end position="199"/>
    </location>
</feature>
<dbReference type="PANTHER" id="PTHR39069">
    <property type="entry name" value="ECDYSONE-INDUCIBLE GENE E1, ISOFORM A"/>
    <property type="match status" value="1"/>
</dbReference>
<evidence type="ECO:0000313" key="3">
    <source>
        <dbReference type="EMBL" id="CAG5095225.1"/>
    </source>
</evidence>
<keyword evidence="1" id="KW-0732">Signal</keyword>
<dbReference type="SMART" id="SM00181">
    <property type="entry name" value="EGF"/>
    <property type="match status" value="7"/>
</dbReference>
<feature type="domain" description="EGF-like" evidence="2">
    <location>
        <begin position="205"/>
        <end position="238"/>
    </location>
</feature>
<feature type="domain" description="EGF-like" evidence="2">
    <location>
        <begin position="286"/>
        <end position="320"/>
    </location>
</feature>
<reference evidence="3" key="1">
    <citation type="submission" date="2021-04" db="EMBL/GenBank/DDBJ databases">
        <authorList>
            <person name="Chebbi M.A.C M."/>
        </authorList>
    </citation>
    <scope>NUCLEOTIDE SEQUENCE</scope>
</reference>
<dbReference type="EMBL" id="CAJNRD030001121">
    <property type="protein sequence ID" value="CAG5095225.1"/>
    <property type="molecule type" value="Genomic_DNA"/>
</dbReference>
<feature type="domain" description="EGF-like" evidence="2">
    <location>
        <begin position="80"/>
        <end position="116"/>
    </location>
</feature>
<dbReference type="OrthoDB" id="504708at2759"/>
<dbReference type="AlphaFoldDB" id="A0A8J2HE19"/>
<accession>A0A8J2HE19</accession>
<organism evidence="3 4">
    <name type="scientific">Cotesia congregata</name>
    <name type="common">Parasitoid wasp</name>
    <name type="synonym">Apanteles congregatus</name>
    <dbReference type="NCBI Taxonomy" id="51543"/>
    <lineage>
        <taxon>Eukaryota</taxon>
        <taxon>Metazoa</taxon>
        <taxon>Ecdysozoa</taxon>
        <taxon>Arthropoda</taxon>
        <taxon>Hexapoda</taxon>
        <taxon>Insecta</taxon>
        <taxon>Pterygota</taxon>
        <taxon>Neoptera</taxon>
        <taxon>Endopterygota</taxon>
        <taxon>Hymenoptera</taxon>
        <taxon>Apocrita</taxon>
        <taxon>Ichneumonoidea</taxon>
        <taxon>Braconidae</taxon>
        <taxon>Microgastrinae</taxon>
        <taxon>Cotesia</taxon>
    </lineage>
</organism>
<feature type="signal peptide" evidence="1">
    <location>
        <begin position="1"/>
        <end position="15"/>
    </location>
</feature>
<dbReference type="Proteomes" id="UP000786811">
    <property type="component" value="Unassembled WGS sequence"/>
</dbReference>